<gene>
    <name evidence="1" type="ORF">DBV15_10491</name>
</gene>
<name>A0A4S2KLL4_9HYME</name>
<reference evidence="1 2" key="1">
    <citation type="journal article" date="2019" name="Philos. Trans. R. Soc. Lond., B, Biol. Sci.">
        <title>Ant behaviour and brain gene expression of defending hosts depend on the ecological success of the intruding social parasite.</title>
        <authorList>
            <person name="Kaur R."/>
            <person name="Stoldt M."/>
            <person name="Jongepier E."/>
            <person name="Feldmeyer B."/>
            <person name="Menzel F."/>
            <person name="Bornberg-Bauer E."/>
            <person name="Foitzik S."/>
        </authorList>
    </citation>
    <scope>NUCLEOTIDE SEQUENCE [LARGE SCALE GENOMIC DNA]</scope>
    <source>
        <tissue evidence="1">Whole body</tissue>
    </source>
</reference>
<sequence length="123" mass="13021">MRPAAPTTLDLPSHPTSRASLLLATSYKFRGVEFRRSVCSRVSDRTRNDPRYVAHRRGSKSFQLVAPSDGAVTGADLVFTAKEAAAAATAIGAMAKELRGAEEEEKEETAAAAAMASVTGHCI</sequence>
<evidence type="ECO:0000313" key="2">
    <source>
        <dbReference type="Proteomes" id="UP000310200"/>
    </source>
</evidence>
<proteinExistence type="predicted"/>
<evidence type="ECO:0000313" key="1">
    <source>
        <dbReference type="EMBL" id="TGZ48777.1"/>
    </source>
</evidence>
<dbReference type="AlphaFoldDB" id="A0A4S2KLL4"/>
<dbReference type="EMBL" id="QBLH01002316">
    <property type="protein sequence ID" value="TGZ48777.1"/>
    <property type="molecule type" value="Genomic_DNA"/>
</dbReference>
<organism evidence="1 2">
    <name type="scientific">Temnothorax longispinosus</name>
    <dbReference type="NCBI Taxonomy" id="300112"/>
    <lineage>
        <taxon>Eukaryota</taxon>
        <taxon>Metazoa</taxon>
        <taxon>Ecdysozoa</taxon>
        <taxon>Arthropoda</taxon>
        <taxon>Hexapoda</taxon>
        <taxon>Insecta</taxon>
        <taxon>Pterygota</taxon>
        <taxon>Neoptera</taxon>
        <taxon>Endopterygota</taxon>
        <taxon>Hymenoptera</taxon>
        <taxon>Apocrita</taxon>
        <taxon>Aculeata</taxon>
        <taxon>Formicoidea</taxon>
        <taxon>Formicidae</taxon>
        <taxon>Myrmicinae</taxon>
        <taxon>Temnothorax</taxon>
    </lineage>
</organism>
<accession>A0A4S2KLL4</accession>
<protein>
    <submittedName>
        <fullName evidence="1">Uncharacterized protein</fullName>
    </submittedName>
</protein>
<keyword evidence="2" id="KW-1185">Reference proteome</keyword>
<comment type="caution">
    <text evidence="1">The sequence shown here is derived from an EMBL/GenBank/DDBJ whole genome shotgun (WGS) entry which is preliminary data.</text>
</comment>
<dbReference type="Proteomes" id="UP000310200">
    <property type="component" value="Unassembled WGS sequence"/>
</dbReference>